<keyword evidence="2" id="KW-1185">Reference proteome</keyword>
<organism evidence="1 2">
    <name type="scientific">Eufriesea mexicana</name>
    <dbReference type="NCBI Taxonomy" id="516756"/>
    <lineage>
        <taxon>Eukaryota</taxon>
        <taxon>Metazoa</taxon>
        <taxon>Ecdysozoa</taxon>
        <taxon>Arthropoda</taxon>
        <taxon>Hexapoda</taxon>
        <taxon>Insecta</taxon>
        <taxon>Pterygota</taxon>
        <taxon>Neoptera</taxon>
        <taxon>Endopterygota</taxon>
        <taxon>Hymenoptera</taxon>
        <taxon>Apocrita</taxon>
        <taxon>Aculeata</taxon>
        <taxon>Apoidea</taxon>
        <taxon>Anthophila</taxon>
        <taxon>Apidae</taxon>
        <taxon>Eufriesea</taxon>
    </lineage>
</organism>
<dbReference type="EMBL" id="KQ763472">
    <property type="protein sequence ID" value="OAD55037.1"/>
    <property type="molecule type" value="Genomic_DNA"/>
</dbReference>
<dbReference type="AlphaFoldDB" id="A0A310SD61"/>
<protein>
    <submittedName>
        <fullName evidence="1">Uncharacterized protein</fullName>
    </submittedName>
</protein>
<name>A0A310SD61_9HYME</name>
<sequence>MWHRISLSTDLDCSKWRSCTPVSDHDDDDVVVSERVTERLPDFNESFQLPLLDCGTLSSSHVAYAFLRKPDARHCRAYTNSVVVENFLERSVNIRTRSNRVK</sequence>
<evidence type="ECO:0000313" key="1">
    <source>
        <dbReference type="EMBL" id="OAD55037.1"/>
    </source>
</evidence>
<gene>
    <name evidence="1" type="ORF">WN48_05739</name>
</gene>
<proteinExistence type="predicted"/>
<dbReference type="Proteomes" id="UP000250275">
    <property type="component" value="Unassembled WGS sequence"/>
</dbReference>
<reference evidence="1 2" key="1">
    <citation type="submission" date="2015-07" db="EMBL/GenBank/DDBJ databases">
        <title>The genome of Eufriesea mexicana.</title>
        <authorList>
            <person name="Pan H."/>
            <person name="Kapheim K."/>
        </authorList>
    </citation>
    <scope>NUCLEOTIDE SEQUENCE [LARGE SCALE GENOMIC DNA]</scope>
    <source>
        <strain evidence="1">0111107269</strain>
        <tissue evidence="1">Whole body</tissue>
    </source>
</reference>
<accession>A0A310SD61</accession>
<evidence type="ECO:0000313" key="2">
    <source>
        <dbReference type="Proteomes" id="UP000250275"/>
    </source>
</evidence>